<accession>A4BFM4</accession>
<dbReference type="Proteomes" id="UP000005953">
    <property type="component" value="Unassembled WGS sequence"/>
</dbReference>
<dbReference type="EMBL" id="AAOE01000013">
    <property type="protein sequence ID" value="EAR09119.1"/>
    <property type="molecule type" value="Genomic_DNA"/>
</dbReference>
<dbReference type="RefSeq" id="WP_008043846.1">
    <property type="nucleotide sequence ID" value="NZ_CH724150.1"/>
</dbReference>
<feature type="chain" id="PRO_5002666655" evidence="1">
    <location>
        <begin position="19"/>
        <end position="132"/>
    </location>
</feature>
<dbReference type="OrthoDB" id="9884773at2"/>
<feature type="signal peptide" evidence="1">
    <location>
        <begin position="1"/>
        <end position="18"/>
    </location>
</feature>
<keyword evidence="1" id="KW-0732">Signal</keyword>
<dbReference type="AlphaFoldDB" id="A4BFM4"/>
<organism evidence="2 3">
    <name type="scientific">Reinekea blandensis MED297</name>
    <dbReference type="NCBI Taxonomy" id="314283"/>
    <lineage>
        <taxon>Bacteria</taxon>
        <taxon>Pseudomonadati</taxon>
        <taxon>Pseudomonadota</taxon>
        <taxon>Gammaproteobacteria</taxon>
        <taxon>Oceanospirillales</taxon>
        <taxon>Saccharospirillaceae</taxon>
        <taxon>Reinekea</taxon>
    </lineage>
</organism>
<sequence length="132" mass="14870">MKRVLLLIILLALSKVLAAVALEQLDYVGTWESVQGQAELTVNISSDLSGQFIRSDIGEKTQRIPFTSSNVIFHDDLIIIDLYVEKVPELVYRLVLSGWKSGDTTRAYGYLYLYDGFGRPFNGMPTTLDKKH</sequence>
<name>A4BFM4_9GAMM</name>
<proteinExistence type="predicted"/>
<evidence type="ECO:0000256" key="1">
    <source>
        <dbReference type="SAM" id="SignalP"/>
    </source>
</evidence>
<protein>
    <submittedName>
        <fullName evidence="2">Uncharacterized protein</fullName>
    </submittedName>
</protein>
<evidence type="ECO:0000313" key="3">
    <source>
        <dbReference type="Proteomes" id="UP000005953"/>
    </source>
</evidence>
<dbReference type="HOGENOM" id="CLU_1957768_0_0_6"/>
<evidence type="ECO:0000313" key="2">
    <source>
        <dbReference type="EMBL" id="EAR09119.1"/>
    </source>
</evidence>
<reference evidence="2 3" key="1">
    <citation type="submission" date="2006-02" db="EMBL/GenBank/DDBJ databases">
        <authorList>
            <person name="Pinhassi J."/>
            <person name="Pedros-Alio C."/>
            <person name="Ferriera S."/>
            <person name="Johnson J."/>
            <person name="Kravitz S."/>
            <person name="Halpern A."/>
            <person name="Remington K."/>
            <person name="Beeson K."/>
            <person name="Tran B."/>
            <person name="Rogers Y.-H."/>
            <person name="Friedman R."/>
            <person name="Venter J.C."/>
        </authorList>
    </citation>
    <scope>NUCLEOTIDE SEQUENCE [LARGE SCALE GENOMIC DNA]</scope>
    <source>
        <strain evidence="2 3">MED297</strain>
    </source>
</reference>
<gene>
    <name evidence="2" type="ORF">MED297_17293</name>
</gene>
<comment type="caution">
    <text evidence="2">The sequence shown here is derived from an EMBL/GenBank/DDBJ whole genome shotgun (WGS) entry which is preliminary data.</text>
</comment>
<keyword evidence="3" id="KW-1185">Reference proteome</keyword>
<dbReference type="STRING" id="314283.MED297_17293"/>